<feature type="transmembrane region" description="Helical" evidence="1">
    <location>
        <begin position="129"/>
        <end position="147"/>
    </location>
</feature>
<dbReference type="AlphaFoldDB" id="A0A0F0KHR4"/>
<reference evidence="2 3" key="1">
    <citation type="submission" date="2015-02" db="EMBL/GenBank/DDBJ databases">
        <title>Draft genome sequences of ten Microbacterium spp. with emphasis on heavy metal contaminated environments.</title>
        <authorList>
            <person name="Corretto E."/>
        </authorList>
    </citation>
    <scope>NUCLEOTIDE SEQUENCE [LARGE SCALE GENOMIC DNA]</scope>
    <source>
        <strain evidence="2 3">BEL163</strain>
    </source>
</reference>
<gene>
    <name evidence="2" type="ORF">RN51_02614</name>
</gene>
<feature type="transmembrane region" description="Helical" evidence="1">
    <location>
        <begin position="93"/>
        <end position="117"/>
    </location>
</feature>
<accession>A0A0F0KHR4</accession>
<sequence>MTDAPTANRAASLVEKTVLGVIAGAAGAIAIVDLIGAGVRTVVLMTSESVTVPSMPLSTAEAPAVLAASSSISDAQYDTITLTTSGLSLSPRLLLAIADALAVLGPIVLCLAVAWLCIRLLIGRPFGSAATWGIAVAALAVMAGGLMSQAMRANAFSEITSELNLASAGVPAFEMSIDLAPFGWGFALVVVAGAFEIGQRLQRDTEGLV</sequence>
<keyword evidence="1" id="KW-0472">Membrane</keyword>
<dbReference type="PATRIC" id="fig|82380.10.peg.2627"/>
<comment type="caution">
    <text evidence="2">The sequence shown here is derived from an EMBL/GenBank/DDBJ whole genome shotgun (WGS) entry which is preliminary data.</text>
</comment>
<evidence type="ECO:0000313" key="3">
    <source>
        <dbReference type="Proteomes" id="UP000033725"/>
    </source>
</evidence>
<feature type="transmembrane region" description="Helical" evidence="1">
    <location>
        <begin position="179"/>
        <end position="198"/>
    </location>
</feature>
<evidence type="ECO:0008006" key="4">
    <source>
        <dbReference type="Google" id="ProtNLM"/>
    </source>
</evidence>
<keyword evidence="1" id="KW-1133">Transmembrane helix</keyword>
<organism evidence="2 3">
    <name type="scientific">Microbacterium oxydans</name>
    <dbReference type="NCBI Taxonomy" id="82380"/>
    <lineage>
        <taxon>Bacteria</taxon>
        <taxon>Bacillati</taxon>
        <taxon>Actinomycetota</taxon>
        <taxon>Actinomycetes</taxon>
        <taxon>Micrococcales</taxon>
        <taxon>Microbacteriaceae</taxon>
        <taxon>Microbacterium</taxon>
    </lineage>
</organism>
<dbReference type="OrthoDB" id="5148898at2"/>
<feature type="transmembrane region" description="Helical" evidence="1">
    <location>
        <begin position="18"/>
        <end position="39"/>
    </location>
</feature>
<name>A0A0F0KHR4_9MICO</name>
<keyword evidence="1" id="KW-0812">Transmembrane</keyword>
<proteinExistence type="predicted"/>
<evidence type="ECO:0000256" key="1">
    <source>
        <dbReference type="SAM" id="Phobius"/>
    </source>
</evidence>
<dbReference type="RefSeq" id="WP_045264475.1">
    <property type="nucleotide sequence ID" value="NZ_JYIV01000028.1"/>
</dbReference>
<protein>
    <recommendedName>
        <fullName evidence="4">DUF2975 domain-containing protein</fullName>
    </recommendedName>
</protein>
<dbReference type="Proteomes" id="UP000033725">
    <property type="component" value="Unassembled WGS sequence"/>
</dbReference>
<evidence type="ECO:0000313" key="2">
    <source>
        <dbReference type="EMBL" id="KJL20398.1"/>
    </source>
</evidence>
<dbReference type="EMBL" id="JYIV01000028">
    <property type="protein sequence ID" value="KJL20398.1"/>
    <property type="molecule type" value="Genomic_DNA"/>
</dbReference>